<dbReference type="Proteomes" id="UP000007174">
    <property type="component" value="Unassembled WGS sequence"/>
</dbReference>
<dbReference type="RefSeq" id="XP_018153023.1">
    <property type="nucleotide sequence ID" value="XM_018306182.1"/>
</dbReference>
<dbReference type="VEuPathDB" id="FungiDB:CH63R_11208"/>
<dbReference type="Pfam" id="PF26639">
    <property type="entry name" value="Het-6_barrel"/>
    <property type="match status" value="1"/>
</dbReference>
<dbReference type="PANTHER" id="PTHR24148">
    <property type="entry name" value="ANKYRIN REPEAT DOMAIN-CONTAINING PROTEIN 39 HOMOLOG-RELATED"/>
    <property type="match status" value="1"/>
</dbReference>
<evidence type="ECO:0000313" key="4">
    <source>
        <dbReference type="Proteomes" id="UP000007174"/>
    </source>
</evidence>
<dbReference type="AlphaFoldDB" id="H1V4M5"/>
<organism evidence="2 4">
    <name type="scientific">Colletotrichum higginsianum (strain IMI 349063)</name>
    <name type="common">Crucifer anthracnose fungus</name>
    <dbReference type="NCBI Taxonomy" id="759273"/>
    <lineage>
        <taxon>Eukaryota</taxon>
        <taxon>Fungi</taxon>
        <taxon>Dikarya</taxon>
        <taxon>Ascomycota</taxon>
        <taxon>Pezizomycotina</taxon>
        <taxon>Sordariomycetes</taxon>
        <taxon>Hypocreomycetidae</taxon>
        <taxon>Glomerellales</taxon>
        <taxon>Glomerellaceae</taxon>
        <taxon>Colletotrichum</taxon>
        <taxon>Colletotrichum destructivum species complex</taxon>
    </lineage>
</organism>
<dbReference type="HOGENOM" id="CLU_004184_7_5_1"/>
<dbReference type="Pfam" id="PF06985">
    <property type="entry name" value="HET"/>
    <property type="match status" value="1"/>
</dbReference>
<name>H1V4M5_COLHI</name>
<dbReference type="Proteomes" id="UP000092177">
    <property type="component" value="Chromosome 8"/>
</dbReference>
<dbReference type="PANTHER" id="PTHR24148:SF64">
    <property type="entry name" value="HETEROKARYON INCOMPATIBILITY DOMAIN-CONTAINING PROTEIN"/>
    <property type="match status" value="1"/>
</dbReference>
<reference evidence="4" key="2">
    <citation type="journal article" date="2012" name="Nat. Genet.">
        <title>Lifestyle transitions in plant pathogenic Colletotrichum fungi deciphered by genome and transcriptome analyses.</title>
        <authorList>
            <person name="O'Connell R.J."/>
            <person name="Thon M.R."/>
            <person name="Hacquard S."/>
            <person name="Amyotte S.G."/>
            <person name="Kleemann J."/>
            <person name="Torres M.F."/>
            <person name="Damm U."/>
            <person name="Buiate E.A."/>
            <person name="Epstein L."/>
            <person name="Alkan N."/>
            <person name="Altmueller J."/>
            <person name="Alvarado-Balderrama L."/>
            <person name="Bauser C.A."/>
            <person name="Becker C."/>
            <person name="Birren B.W."/>
            <person name="Chen Z."/>
            <person name="Choi J."/>
            <person name="Crouch J.A."/>
            <person name="Duvick J.P."/>
            <person name="Farman M.A."/>
            <person name="Gan P."/>
            <person name="Heiman D."/>
            <person name="Henrissat B."/>
            <person name="Howard R.J."/>
            <person name="Kabbage M."/>
            <person name="Koch C."/>
            <person name="Kracher B."/>
            <person name="Kubo Y."/>
            <person name="Law A.D."/>
            <person name="Lebrun M.-H."/>
            <person name="Lee Y.-H."/>
            <person name="Miyara I."/>
            <person name="Moore N."/>
            <person name="Neumann U."/>
            <person name="Nordstroem K."/>
            <person name="Panaccione D.G."/>
            <person name="Panstruga R."/>
            <person name="Place M."/>
            <person name="Proctor R.H."/>
            <person name="Prusky D."/>
            <person name="Rech G."/>
            <person name="Reinhardt R."/>
            <person name="Rollins J.A."/>
            <person name="Rounsley S."/>
            <person name="Schardl C.L."/>
            <person name="Schwartz D.C."/>
            <person name="Shenoy N."/>
            <person name="Shirasu K."/>
            <person name="Sikhakolli U.R."/>
            <person name="Stueber K."/>
            <person name="Sukno S.A."/>
            <person name="Sweigard J.A."/>
            <person name="Takano Y."/>
            <person name="Takahara H."/>
            <person name="Trail F."/>
            <person name="van der Does H.C."/>
            <person name="Voll L.M."/>
            <person name="Will I."/>
            <person name="Young S."/>
            <person name="Zeng Q."/>
            <person name="Zhang J."/>
            <person name="Zhou S."/>
            <person name="Dickman M.B."/>
            <person name="Schulze-Lefert P."/>
            <person name="Ver Loren van Themaat E."/>
            <person name="Ma L.-J."/>
            <person name="Vaillancourt L.J."/>
        </authorList>
    </citation>
    <scope>NUCLEOTIDE SEQUENCE [LARGE SCALE GENOMIC DNA]</scope>
    <source>
        <strain evidence="4">IMI 349063</strain>
    </source>
</reference>
<evidence type="ECO:0000313" key="5">
    <source>
        <dbReference type="Proteomes" id="UP000092177"/>
    </source>
</evidence>
<dbReference type="InterPro" id="IPR052895">
    <property type="entry name" value="HetReg/Transcr_Mod"/>
</dbReference>
<reference evidence="5" key="4">
    <citation type="journal article" date="2017" name="BMC Genomics">
        <title>Gapless genome assembly of Colletotrichum higginsianum reveals chromosome structure and association of transposable elements with secondary metabolite gene clusters.</title>
        <authorList>
            <person name="Dallery J.-F."/>
            <person name="Lapalu N."/>
            <person name="Zampounis A."/>
            <person name="Pigne S."/>
            <person name="Luyten I."/>
            <person name="Amselem J."/>
            <person name="Wittenberg A.H.J."/>
            <person name="Zhou S."/>
            <person name="de Queiroz M.V."/>
            <person name="Robin G.P."/>
            <person name="Auger A."/>
            <person name="Hainaut M."/>
            <person name="Henrissat B."/>
            <person name="Kim K.-T."/>
            <person name="Lee Y.-H."/>
            <person name="Lespinet O."/>
            <person name="Schwartz D.C."/>
            <person name="Thon M.R."/>
            <person name="O'Connell R.J."/>
        </authorList>
    </citation>
    <scope>NUCLEOTIDE SEQUENCE [LARGE SCALE GENOMIC DNA]</scope>
    <source>
        <strain evidence="5">IMI 349063</strain>
    </source>
</reference>
<dbReference type="KEGG" id="chig:CH63R_11208"/>
<sequence length="599" mass="67408">MDYENSSPTSHSARYKPLVDADLETEPGELRWALRCVTVAPGHGSEPVRCKLVDFTLGRAQQTYEALSYTWGDRMDQATIHLDDKPLDVTKNLETALRCLRRPRAERLLWVDAICVDQSDVAEVNLQVQRMWAIYQYASRVVVFLGEEKADSVQAVALVEAIAKDVKVGDYDRITSMLNVMKAKSSRLALQRLMRSPWWSRAWVVQEFSVAAAVVFVCGSVEMSSEVFGKALEVLLDYRFNAVIPPRQEYFMREIAATPISHLWTARKEYQATKPTLPKRVPLSLLYRFRGFGASDPKDKVFSLFHIMGEIAALRPDYTRSVRDLFKDIVRTSIELSDGLQILCHHNRMGKSTLDLPTWCPDWSIKRGQRILLWQNGYTAGGDSKPVARFEEDKLWLQGKLLDRIQWLVSFEPKVFRNKGLLFDQIKTIEARIVQQGISQRGEGASSVPSLESFHRTIVGSRVRERGPQHGAIVLGECDAEMYWDAWHEQMIAAPHDALHGKAKVYNDAIYSALAGRSFFATEKGHIGLADNPADAGDVVGVFPGSRVLFCLRETTSRPPRAVGGSEDRFELIGECYLHGFMDGEAASGDEDTSSLCLI</sequence>
<evidence type="ECO:0000313" key="2">
    <source>
        <dbReference type="EMBL" id="CCF35177.1"/>
    </source>
</evidence>
<proteinExistence type="predicted"/>
<reference evidence="3" key="3">
    <citation type="submission" date="2016-02" db="EMBL/GenBank/DDBJ databases">
        <title>Resequencing and annotation of the Colletotrichum higginsianum genome.</title>
        <authorList>
            <person name="O'Connell R."/>
            <person name="Zambounis A."/>
            <person name="Thon M."/>
            <person name="Dallery J.-F."/>
        </authorList>
    </citation>
    <scope>NUCLEOTIDE SEQUENCE [LARGE SCALE GENOMIC DNA]</scope>
    <source>
        <strain evidence="3">IMI 349063</strain>
    </source>
</reference>
<dbReference type="OrthoDB" id="2157530at2759"/>
<keyword evidence="5" id="KW-1185">Reference proteome</keyword>
<accession>H1V4M5</accession>
<dbReference type="EMBL" id="LTAN01000008">
    <property type="protein sequence ID" value="OBR04505.1"/>
    <property type="molecule type" value="Genomic_DNA"/>
</dbReference>
<dbReference type="eggNOG" id="ENOG502RS9E">
    <property type="taxonomic scope" value="Eukaryota"/>
</dbReference>
<evidence type="ECO:0000313" key="3">
    <source>
        <dbReference type="EMBL" id="OBR04505.1"/>
    </source>
</evidence>
<dbReference type="GeneID" id="28870289"/>
<gene>
    <name evidence="2" type="ORF">CH063_07015</name>
    <name evidence="3" type="ORF">CH63R_11208</name>
</gene>
<protein>
    <submittedName>
        <fullName evidence="3">Het domain-containing protein</fullName>
    </submittedName>
</protein>
<reference evidence="2" key="1">
    <citation type="submission" date="2011-12" db="EMBL/GenBank/DDBJ databases">
        <title>The genome sequence of Colletotrichum higginsianum IMI 34906.</title>
        <authorList>
            <person name="Ma L.-J."/>
            <person name="O'Connell R."/>
            <person name="van Themaat E.V.L."/>
            <person name="Stueber K."/>
            <person name="Young S.K."/>
            <person name="Zeng Q."/>
            <person name="Gargeya S."/>
            <person name="Fitzgerald M."/>
            <person name="Haas B."/>
            <person name="Abouelleil A."/>
            <person name="Alvarado L."/>
            <person name="Arachchi H.M."/>
            <person name="Berlin A."/>
            <person name="Chapman S.B."/>
            <person name="Gearin G."/>
            <person name="Goldberg J."/>
            <person name="Griggs A."/>
            <person name="Gujja S."/>
            <person name="Hansen M."/>
            <person name="Heiman D."/>
            <person name="Howarth C."/>
            <person name="Larimer J."/>
            <person name="Lui A."/>
            <person name="MacDonald P.J.P."/>
            <person name="McCowen C."/>
            <person name="Montmayeur A."/>
            <person name="Murphy C."/>
            <person name="Neiman D."/>
            <person name="Pearson M."/>
            <person name="Priest M."/>
            <person name="Roberts A."/>
            <person name="Saif S."/>
            <person name="Shea T."/>
            <person name="Sisk P."/>
            <person name="Stolte C."/>
            <person name="Sykes S."/>
            <person name="Wortman J."/>
            <person name="Nusbaum C."/>
            <person name="Birren B."/>
        </authorList>
    </citation>
    <scope>NUCLEOTIDE SEQUENCE [LARGE SCALE GENOMIC DNA]</scope>
    <source>
        <strain evidence="2">IMI 349063</strain>
    </source>
</reference>
<dbReference type="EMBL" id="CACQ02001433">
    <property type="protein sequence ID" value="CCF35177.1"/>
    <property type="molecule type" value="Genomic_DNA"/>
</dbReference>
<feature type="domain" description="Heterokaryon incompatibility" evidence="1">
    <location>
        <begin position="64"/>
        <end position="207"/>
    </location>
</feature>
<dbReference type="InterPro" id="IPR010730">
    <property type="entry name" value="HET"/>
</dbReference>
<evidence type="ECO:0000259" key="1">
    <source>
        <dbReference type="Pfam" id="PF06985"/>
    </source>
</evidence>